<keyword evidence="3" id="KW-1185">Reference proteome</keyword>
<keyword evidence="1" id="KW-0472">Membrane</keyword>
<feature type="transmembrane region" description="Helical" evidence="1">
    <location>
        <begin position="75"/>
        <end position="101"/>
    </location>
</feature>
<accession>A0A6N7UYZ3</accession>
<dbReference type="RefSeq" id="WP_154475875.1">
    <property type="nucleotide sequence ID" value="NZ_JAQYBV010000061.1"/>
</dbReference>
<gene>
    <name evidence="2" type="ORF">FYJ34_02170</name>
</gene>
<proteinExistence type="predicted"/>
<dbReference type="EMBL" id="VULY01000018">
    <property type="protein sequence ID" value="MSR93117.1"/>
    <property type="molecule type" value="Genomic_DNA"/>
</dbReference>
<feature type="transmembrane region" description="Helical" evidence="1">
    <location>
        <begin position="41"/>
        <end position="63"/>
    </location>
</feature>
<dbReference type="Proteomes" id="UP000434409">
    <property type="component" value="Unassembled WGS sequence"/>
</dbReference>
<dbReference type="AlphaFoldDB" id="A0A6N7UYZ3"/>
<reference evidence="2 3" key="1">
    <citation type="submission" date="2019-08" db="EMBL/GenBank/DDBJ databases">
        <title>In-depth cultivation of the pig gut microbiome towards novel bacterial diversity and tailored functional studies.</title>
        <authorList>
            <person name="Wylensek D."/>
            <person name="Hitch T.C.A."/>
            <person name="Clavel T."/>
        </authorList>
    </citation>
    <scope>NUCLEOTIDE SEQUENCE [LARGE SCALE GENOMIC DNA]</scope>
    <source>
        <strain evidence="2 3">68-1-5</strain>
    </source>
</reference>
<keyword evidence="1" id="KW-1133">Transmembrane helix</keyword>
<protein>
    <submittedName>
        <fullName evidence="2">Uncharacterized protein</fullName>
    </submittedName>
</protein>
<organism evidence="2 3">
    <name type="scientific">Suipraeoptans intestinalis</name>
    <dbReference type="NCBI Taxonomy" id="2606628"/>
    <lineage>
        <taxon>Bacteria</taxon>
        <taxon>Bacillati</taxon>
        <taxon>Bacillota</taxon>
        <taxon>Clostridia</taxon>
        <taxon>Lachnospirales</taxon>
        <taxon>Lachnospiraceae</taxon>
        <taxon>Suipraeoptans</taxon>
    </lineage>
</organism>
<comment type="caution">
    <text evidence="2">The sequence shown here is derived from an EMBL/GenBank/DDBJ whole genome shotgun (WGS) entry which is preliminary data.</text>
</comment>
<sequence>MLDERKVKIMTYLSHYEETKGKEDFKVSGFYRKDYVGLHNICAFLWVTAGYGILMGLLGIVFLDVLLKHLSVSLAAVLGLAVIAGYVAVLTVYLLLSAGIYNRRHRDARKRVKRYHYHLTRLIKLYEREKE</sequence>
<keyword evidence="1" id="KW-0812">Transmembrane</keyword>
<evidence type="ECO:0000256" key="1">
    <source>
        <dbReference type="SAM" id="Phobius"/>
    </source>
</evidence>
<evidence type="ECO:0000313" key="3">
    <source>
        <dbReference type="Proteomes" id="UP000434409"/>
    </source>
</evidence>
<name>A0A6N7UYZ3_9FIRM</name>
<evidence type="ECO:0000313" key="2">
    <source>
        <dbReference type="EMBL" id="MSR93117.1"/>
    </source>
</evidence>